<protein>
    <submittedName>
        <fullName evidence="1">Uncharacterized protein</fullName>
    </submittedName>
</protein>
<dbReference type="Proteomes" id="UP000318940">
    <property type="component" value="Unassembled WGS sequence"/>
</dbReference>
<reference evidence="1 2" key="1">
    <citation type="submission" date="2019-07" db="EMBL/GenBank/DDBJ databases">
        <authorList>
            <person name="Mohale T."/>
        </authorList>
    </citation>
    <scope>NUCLEOTIDE SEQUENCE [LARGE SCALE GENOMIC DNA]</scope>
    <source>
        <strain evidence="1 2">NTPn 189</strain>
    </source>
</reference>
<name>A0A5C8QTK5_STREE</name>
<evidence type="ECO:0000313" key="2">
    <source>
        <dbReference type="Proteomes" id="UP000318940"/>
    </source>
</evidence>
<sequence>MRFSKISQFPCYTVLVKHLKQILGRRSGLQKNNQRRKEMHNLMELELLPEEPVITVSREVCKWTCSFTAL</sequence>
<accession>A0A5C8QTK5</accession>
<dbReference type="AlphaFoldDB" id="A0A5C8QTK5"/>
<evidence type="ECO:0000313" key="1">
    <source>
        <dbReference type="EMBL" id="TVW24829.1"/>
    </source>
</evidence>
<proteinExistence type="predicted"/>
<comment type="caution">
    <text evidence="1">The sequence shown here is derived from an EMBL/GenBank/DDBJ whole genome shotgun (WGS) entry which is preliminary data.</text>
</comment>
<gene>
    <name evidence="1" type="ORF">AZK02_11025</name>
</gene>
<dbReference type="EMBL" id="VMVH01000147">
    <property type="protein sequence ID" value="TVW24829.1"/>
    <property type="molecule type" value="Genomic_DNA"/>
</dbReference>
<organism evidence="1 2">
    <name type="scientific">Streptococcus pneumoniae</name>
    <dbReference type="NCBI Taxonomy" id="1313"/>
    <lineage>
        <taxon>Bacteria</taxon>
        <taxon>Bacillati</taxon>
        <taxon>Bacillota</taxon>
        <taxon>Bacilli</taxon>
        <taxon>Lactobacillales</taxon>
        <taxon>Streptococcaceae</taxon>
        <taxon>Streptococcus</taxon>
    </lineage>
</organism>